<dbReference type="NCBIfam" id="NF006089">
    <property type="entry name" value="PRK08241.1"/>
    <property type="match status" value="1"/>
</dbReference>
<evidence type="ECO:0000259" key="9">
    <source>
        <dbReference type="Pfam" id="PF12680"/>
    </source>
</evidence>
<organism evidence="10 11">
    <name type="scientific">Micromonospora echinofusca</name>
    <dbReference type="NCBI Taxonomy" id="47858"/>
    <lineage>
        <taxon>Bacteria</taxon>
        <taxon>Bacillati</taxon>
        <taxon>Actinomycetota</taxon>
        <taxon>Actinomycetes</taxon>
        <taxon>Micromonosporales</taxon>
        <taxon>Micromonosporaceae</taxon>
        <taxon>Micromonospora</taxon>
    </lineage>
</organism>
<keyword evidence="11" id="KW-1185">Reference proteome</keyword>
<evidence type="ECO:0000259" key="8">
    <source>
        <dbReference type="Pfam" id="PF08281"/>
    </source>
</evidence>
<dbReference type="InterPro" id="IPR014284">
    <property type="entry name" value="RNA_pol_sigma-70_dom"/>
</dbReference>
<dbReference type="SUPFAM" id="SSF88946">
    <property type="entry name" value="Sigma2 domain of RNA polymerase sigma factors"/>
    <property type="match status" value="1"/>
</dbReference>
<dbReference type="Pfam" id="PF04542">
    <property type="entry name" value="Sigma70_r2"/>
    <property type="match status" value="1"/>
</dbReference>
<feature type="domain" description="SnoaL-like" evidence="9">
    <location>
        <begin position="206"/>
        <end position="255"/>
    </location>
</feature>
<keyword evidence="4" id="KW-0731">Sigma factor</keyword>
<proteinExistence type="inferred from homology"/>
<evidence type="ECO:0000256" key="3">
    <source>
        <dbReference type="ARBA" id="ARBA00023015"/>
    </source>
</evidence>
<dbReference type="InterPro" id="IPR037401">
    <property type="entry name" value="SnoaL-like"/>
</dbReference>
<evidence type="ECO:0000256" key="5">
    <source>
        <dbReference type="ARBA" id="ARBA00023163"/>
    </source>
</evidence>
<dbReference type="Pfam" id="PF12680">
    <property type="entry name" value="SnoaL_2"/>
    <property type="match status" value="1"/>
</dbReference>
<dbReference type="Gene3D" id="1.10.1740.10">
    <property type="match status" value="1"/>
</dbReference>
<feature type="region of interest" description="Disordered" evidence="6">
    <location>
        <begin position="315"/>
        <end position="357"/>
    </location>
</feature>
<feature type="domain" description="RNA polymerase sigma-70 region 2" evidence="7">
    <location>
        <begin position="13"/>
        <end position="78"/>
    </location>
</feature>
<comment type="subunit">
    <text evidence="2">Interacts transiently with the RNA polymerase catalytic core formed by RpoA, RpoB, RpoC and RpoZ (2 alpha, 1 beta, 1 beta' and 1 omega subunit) to form the RNA polymerase holoenzyme that can initiate transcription.</text>
</comment>
<dbReference type="NCBIfam" id="TIGR02960">
    <property type="entry name" value="SigX5"/>
    <property type="match status" value="1"/>
</dbReference>
<comment type="similarity">
    <text evidence="1">Belongs to the sigma-70 factor family. ECF subfamily.</text>
</comment>
<evidence type="ECO:0000256" key="2">
    <source>
        <dbReference type="ARBA" id="ARBA00011344"/>
    </source>
</evidence>
<evidence type="ECO:0000313" key="10">
    <source>
        <dbReference type="EMBL" id="MBO4208911.1"/>
    </source>
</evidence>
<dbReference type="PANTHER" id="PTHR43133:SF65">
    <property type="entry name" value="ECF RNA POLYMERASE SIGMA FACTOR SIGG"/>
    <property type="match status" value="1"/>
</dbReference>
<dbReference type="CDD" id="cd06171">
    <property type="entry name" value="Sigma70_r4"/>
    <property type="match status" value="1"/>
</dbReference>
<keyword evidence="3" id="KW-0805">Transcription regulation</keyword>
<dbReference type="InterPro" id="IPR039425">
    <property type="entry name" value="RNA_pol_sigma-70-like"/>
</dbReference>
<evidence type="ECO:0000256" key="1">
    <source>
        <dbReference type="ARBA" id="ARBA00010641"/>
    </source>
</evidence>
<feature type="domain" description="RNA polymerase sigma factor 70 region 4 type 2" evidence="8">
    <location>
        <begin position="131"/>
        <end position="183"/>
    </location>
</feature>
<dbReference type="InterPro" id="IPR007627">
    <property type="entry name" value="RNA_pol_sigma70_r2"/>
</dbReference>
<dbReference type="InterPro" id="IPR013325">
    <property type="entry name" value="RNA_pol_sigma_r2"/>
</dbReference>
<evidence type="ECO:0000256" key="6">
    <source>
        <dbReference type="SAM" id="MobiDB-lite"/>
    </source>
</evidence>
<name>A0ABS3VWI9_MICEH</name>
<sequence length="357" mass="38537">MDPVTVDSSRLEAFRVELTGYCYRMLGSAAEAEDAVQETMLRAWRSAAHYDPQRGSLRTWLYRIATNVCLDLLRGVGRRFLAVDLAGPATGPDLGVPLPARTWVQPVPDALVLPAEDGPEETAVRRESIRLALVAALQHLPPRQRAVLILRDVLCWRSAEVARLLDTTTAAVTSTLQRARATLRTVGVRPGDPFRPGDPAQRDLLARYCDAFARHDVAALVDLLHEEATMSMPPFTWWLRGRDRIRAALLAADACAGARLVPVRANGSPAFWQTRPGTDGVHGPFGLVVLDVVDGLVTGITTYLDPERLLPLFGPPGSPVRESRVGSPVRESGVGSPVRESGAGSPVRHSPPAPAGG</sequence>
<evidence type="ECO:0000313" key="11">
    <source>
        <dbReference type="Proteomes" id="UP000823521"/>
    </source>
</evidence>
<gene>
    <name evidence="10" type="ORF">GSF22_23320</name>
</gene>
<dbReference type="SUPFAM" id="SSF54427">
    <property type="entry name" value="NTF2-like"/>
    <property type="match status" value="1"/>
</dbReference>
<dbReference type="Gene3D" id="3.10.450.50">
    <property type="match status" value="1"/>
</dbReference>
<dbReference type="InterPro" id="IPR013249">
    <property type="entry name" value="RNA_pol_sigma70_r4_t2"/>
</dbReference>
<dbReference type="InterPro" id="IPR013324">
    <property type="entry name" value="RNA_pol_sigma_r3/r4-like"/>
</dbReference>
<evidence type="ECO:0000256" key="4">
    <source>
        <dbReference type="ARBA" id="ARBA00023082"/>
    </source>
</evidence>
<protein>
    <submittedName>
        <fullName evidence="10">Sigma-70 family RNA polymerase sigma factor</fullName>
    </submittedName>
</protein>
<dbReference type="InterPro" id="IPR014305">
    <property type="entry name" value="RNA_pol_sigma-G_actinobac"/>
</dbReference>
<accession>A0ABS3VWI9</accession>
<dbReference type="InterPro" id="IPR032710">
    <property type="entry name" value="NTF2-like_dom_sf"/>
</dbReference>
<keyword evidence="5" id="KW-0804">Transcription</keyword>
<dbReference type="NCBIfam" id="TIGR02937">
    <property type="entry name" value="sigma70-ECF"/>
    <property type="match status" value="1"/>
</dbReference>
<dbReference type="EMBL" id="WVUH01000241">
    <property type="protein sequence ID" value="MBO4208911.1"/>
    <property type="molecule type" value="Genomic_DNA"/>
</dbReference>
<dbReference type="PANTHER" id="PTHR43133">
    <property type="entry name" value="RNA POLYMERASE ECF-TYPE SIGMA FACTO"/>
    <property type="match status" value="1"/>
</dbReference>
<comment type="caution">
    <text evidence="10">The sequence shown here is derived from an EMBL/GenBank/DDBJ whole genome shotgun (WGS) entry which is preliminary data.</text>
</comment>
<dbReference type="InterPro" id="IPR036388">
    <property type="entry name" value="WH-like_DNA-bd_sf"/>
</dbReference>
<reference evidence="10 11" key="1">
    <citation type="submission" date="2019-12" db="EMBL/GenBank/DDBJ databases">
        <title>Whole genome sequencing of endophytic Actinobacterium Micromonospora sp. MPMI6T.</title>
        <authorList>
            <person name="Evv R."/>
            <person name="Podile A.R."/>
        </authorList>
    </citation>
    <scope>NUCLEOTIDE SEQUENCE [LARGE SCALE GENOMIC DNA]</scope>
    <source>
        <strain evidence="10 11">MPMI6</strain>
    </source>
</reference>
<evidence type="ECO:0000259" key="7">
    <source>
        <dbReference type="Pfam" id="PF04542"/>
    </source>
</evidence>
<dbReference type="Proteomes" id="UP000823521">
    <property type="component" value="Unassembled WGS sequence"/>
</dbReference>
<dbReference type="Gene3D" id="1.10.10.10">
    <property type="entry name" value="Winged helix-like DNA-binding domain superfamily/Winged helix DNA-binding domain"/>
    <property type="match status" value="1"/>
</dbReference>
<dbReference type="Pfam" id="PF08281">
    <property type="entry name" value="Sigma70_r4_2"/>
    <property type="match status" value="1"/>
</dbReference>
<dbReference type="SUPFAM" id="SSF88659">
    <property type="entry name" value="Sigma3 and sigma4 domains of RNA polymerase sigma factors"/>
    <property type="match status" value="1"/>
</dbReference>